<proteinExistence type="inferred from homology"/>
<evidence type="ECO:0000256" key="8">
    <source>
        <dbReference type="ARBA" id="ARBA00023136"/>
    </source>
</evidence>
<sequence>MDEVARIRAKYPDRIPIIVEKAGKSDVPDIDKKS</sequence>
<evidence type="ECO:0000256" key="1">
    <source>
        <dbReference type="ARBA" id="ARBA00003307"/>
    </source>
</evidence>
<evidence type="ECO:0000256" key="6">
    <source>
        <dbReference type="ARBA" id="ARBA00022786"/>
    </source>
</evidence>
<evidence type="ECO:0000256" key="3">
    <source>
        <dbReference type="ARBA" id="ARBA00004370"/>
    </source>
</evidence>
<protein>
    <recommendedName>
        <fullName evidence="13">Autophagy-related protein</fullName>
    </recommendedName>
</protein>
<dbReference type="Pfam" id="PF02991">
    <property type="entry name" value="ATG8"/>
    <property type="match status" value="1"/>
</dbReference>
<evidence type="ECO:0000256" key="7">
    <source>
        <dbReference type="ARBA" id="ARBA00022927"/>
    </source>
</evidence>
<reference evidence="11" key="1">
    <citation type="submission" date="2019-09" db="EMBL/GenBank/DDBJ databases">
        <title>Draft genome information of white flower Hibiscus syriacus.</title>
        <authorList>
            <person name="Kim Y.-M."/>
        </authorList>
    </citation>
    <scope>NUCLEOTIDE SEQUENCE [LARGE SCALE GENOMIC DNA]</scope>
    <source>
        <strain evidence="11">YM2019G1</strain>
    </source>
</reference>
<evidence type="ECO:0000256" key="4">
    <source>
        <dbReference type="ARBA" id="ARBA00007293"/>
    </source>
</evidence>
<dbReference type="GO" id="GO:0016020">
    <property type="term" value="C:membrane"/>
    <property type="evidence" value="ECO:0007669"/>
    <property type="project" value="UniProtKB-SubCell"/>
</dbReference>
<dbReference type="SUPFAM" id="SSF54236">
    <property type="entry name" value="Ubiquitin-like"/>
    <property type="match status" value="1"/>
</dbReference>
<gene>
    <name evidence="11" type="ORF">F3Y22_tig00116962pilonHSYRG01039</name>
</gene>
<comment type="subcellular location">
    <subcellularLocation>
        <location evidence="2">Cytoplasm</location>
        <location evidence="2">Cytoskeleton</location>
    </subcellularLocation>
    <subcellularLocation>
        <location evidence="3">Membrane</location>
    </subcellularLocation>
</comment>
<dbReference type="GO" id="GO:0015031">
    <property type="term" value="P:protein transport"/>
    <property type="evidence" value="ECO:0007669"/>
    <property type="project" value="UniProtKB-KW"/>
</dbReference>
<dbReference type="AlphaFoldDB" id="A0A6A2WLB6"/>
<evidence type="ECO:0000256" key="9">
    <source>
        <dbReference type="ARBA" id="ARBA00023212"/>
    </source>
</evidence>
<accession>A0A6A2WLB6</accession>
<dbReference type="InterPro" id="IPR004241">
    <property type="entry name" value="Atg8-like"/>
</dbReference>
<evidence type="ECO:0000256" key="2">
    <source>
        <dbReference type="ARBA" id="ARBA00004245"/>
    </source>
</evidence>
<dbReference type="GO" id="GO:0005874">
    <property type="term" value="C:microtubule"/>
    <property type="evidence" value="ECO:0007669"/>
    <property type="project" value="UniProtKB-KW"/>
</dbReference>
<name>A0A6A2WLB6_HIBSY</name>
<keyword evidence="12" id="KW-1185">Reference proteome</keyword>
<keyword evidence="5" id="KW-0493">Microtubule</keyword>
<dbReference type="EMBL" id="VEPZ02001737">
    <property type="protein sequence ID" value="KAE8659761.1"/>
    <property type="molecule type" value="Genomic_DNA"/>
</dbReference>
<keyword evidence="6" id="KW-0833">Ubl conjugation pathway</keyword>
<evidence type="ECO:0000313" key="11">
    <source>
        <dbReference type="EMBL" id="KAE8659761.1"/>
    </source>
</evidence>
<comment type="caution">
    <text evidence="11">The sequence shown here is derived from an EMBL/GenBank/DDBJ whole genome shotgun (WGS) entry which is preliminary data.</text>
</comment>
<keyword evidence="10" id="KW-0449">Lipoprotein</keyword>
<keyword evidence="9" id="KW-0206">Cytoskeleton</keyword>
<evidence type="ECO:0008006" key="13">
    <source>
        <dbReference type="Google" id="ProtNLM"/>
    </source>
</evidence>
<comment type="similarity">
    <text evidence="4">Belongs to the ATG8 family.</text>
</comment>
<dbReference type="InterPro" id="IPR029071">
    <property type="entry name" value="Ubiquitin-like_domsf"/>
</dbReference>
<keyword evidence="8" id="KW-0472">Membrane</keyword>
<dbReference type="Proteomes" id="UP000436088">
    <property type="component" value="Unassembled WGS sequence"/>
</dbReference>
<keyword evidence="7" id="KW-0653">Protein transport</keyword>
<evidence type="ECO:0000256" key="5">
    <source>
        <dbReference type="ARBA" id="ARBA00022701"/>
    </source>
</evidence>
<keyword evidence="9" id="KW-0963">Cytoplasm</keyword>
<keyword evidence="7" id="KW-0813">Transport</keyword>
<dbReference type="GO" id="GO:0005776">
    <property type="term" value="C:autophagosome"/>
    <property type="evidence" value="ECO:0007669"/>
    <property type="project" value="UniProtKB-ARBA"/>
</dbReference>
<evidence type="ECO:0000256" key="10">
    <source>
        <dbReference type="ARBA" id="ARBA00023288"/>
    </source>
</evidence>
<evidence type="ECO:0000313" key="12">
    <source>
        <dbReference type="Proteomes" id="UP000436088"/>
    </source>
</evidence>
<comment type="function">
    <text evidence="1">Ubiquitin-like modifier involved in autophagosomes formation. May mediate the delivery of the autophagosomes to the vacuole via the microtubule cytoskeleton.</text>
</comment>
<dbReference type="Gene3D" id="3.10.20.90">
    <property type="entry name" value="Phosphatidylinositol 3-kinase Catalytic Subunit, Chain A, domain 1"/>
    <property type="match status" value="1"/>
</dbReference>
<organism evidence="11 12">
    <name type="scientific">Hibiscus syriacus</name>
    <name type="common">Rose of Sharon</name>
    <dbReference type="NCBI Taxonomy" id="106335"/>
    <lineage>
        <taxon>Eukaryota</taxon>
        <taxon>Viridiplantae</taxon>
        <taxon>Streptophyta</taxon>
        <taxon>Embryophyta</taxon>
        <taxon>Tracheophyta</taxon>
        <taxon>Spermatophyta</taxon>
        <taxon>Magnoliopsida</taxon>
        <taxon>eudicotyledons</taxon>
        <taxon>Gunneridae</taxon>
        <taxon>Pentapetalae</taxon>
        <taxon>rosids</taxon>
        <taxon>malvids</taxon>
        <taxon>Malvales</taxon>
        <taxon>Malvaceae</taxon>
        <taxon>Malvoideae</taxon>
        <taxon>Hibiscus</taxon>
    </lineage>
</organism>